<keyword evidence="1" id="KW-1133">Transmembrane helix</keyword>
<accession>A0A5B7TSR7</accession>
<feature type="transmembrane region" description="Helical" evidence="1">
    <location>
        <begin position="42"/>
        <end position="64"/>
    </location>
</feature>
<name>A0A5B7TSR7_9FLAO</name>
<gene>
    <name evidence="2" type="ORF">FF125_13430</name>
</gene>
<proteinExistence type="predicted"/>
<feature type="transmembrane region" description="Helical" evidence="1">
    <location>
        <begin position="109"/>
        <end position="127"/>
    </location>
</feature>
<evidence type="ECO:0000313" key="3">
    <source>
        <dbReference type="Proteomes" id="UP000306229"/>
    </source>
</evidence>
<feature type="transmembrane region" description="Helical" evidence="1">
    <location>
        <begin position="12"/>
        <end position="30"/>
    </location>
</feature>
<keyword evidence="1" id="KW-0812">Transmembrane</keyword>
<dbReference type="Proteomes" id="UP000306229">
    <property type="component" value="Chromosome"/>
</dbReference>
<organism evidence="2 3">
    <name type="scientific">Aureibaculum algae</name>
    <dbReference type="NCBI Taxonomy" id="2584122"/>
    <lineage>
        <taxon>Bacteria</taxon>
        <taxon>Pseudomonadati</taxon>
        <taxon>Bacteroidota</taxon>
        <taxon>Flavobacteriia</taxon>
        <taxon>Flavobacteriales</taxon>
        <taxon>Flavobacteriaceae</taxon>
        <taxon>Aureibaculum</taxon>
    </lineage>
</organism>
<evidence type="ECO:0000313" key="2">
    <source>
        <dbReference type="EMBL" id="QCX39390.1"/>
    </source>
</evidence>
<dbReference type="OrthoDB" id="2915162at2"/>
<sequence length="129" mass="15224">MENISIFLAKFWGWYLIIFFLILSLNPKRIKQIFEDLKDQKFLIITAFIAIIIGLLNILFHNIWEDSWTIVITFIGYISLLIGLSLFVFPDKTINWINIINIKFLQLLYMLLFLVGVFLLNMAYGIVPF</sequence>
<protein>
    <submittedName>
        <fullName evidence="2">Uncharacterized protein</fullName>
    </submittedName>
</protein>
<keyword evidence="1" id="KW-0472">Membrane</keyword>
<dbReference type="KEGG" id="fbe:FF125_13430"/>
<dbReference type="EMBL" id="CP040749">
    <property type="protein sequence ID" value="QCX39390.1"/>
    <property type="molecule type" value="Genomic_DNA"/>
</dbReference>
<feature type="transmembrane region" description="Helical" evidence="1">
    <location>
        <begin position="70"/>
        <end position="89"/>
    </location>
</feature>
<reference evidence="2 3" key="1">
    <citation type="submission" date="2019-05" db="EMBL/GenBank/DDBJ databases">
        <title>Algicella ahnfeltiae gen. nov., sp. nov., a novel marine bacterium of the family Flavobacteriaceae isolated from a red alga.</title>
        <authorList>
            <person name="Nedashkovskaya O.I."/>
            <person name="Kukhlevskiy A.D."/>
            <person name="Kim S.-G."/>
            <person name="Zhukova N.V."/>
            <person name="Mikhailov V.V."/>
        </authorList>
    </citation>
    <scope>NUCLEOTIDE SEQUENCE [LARGE SCALE GENOMIC DNA]</scope>
    <source>
        <strain evidence="2 3">10Alg115</strain>
    </source>
</reference>
<keyword evidence="3" id="KW-1185">Reference proteome</keyword>
<dbReference type="AlphaFoldDB" id="A0A5B7TSR7"/>
<evidence type="ECO:0000256" key="1">
    <source>
        <dbReference type="SAM" id="Phobius"/>
    </source>
</evidence>
<dbReference type="RefSeq" id="WP_138950248.1">
    <property type="nucleotide sequence ID" value="NZ_CP040749.1"/>
</dbReference>